<dbReference type="PANTHER" id="PTHR13342:SF2">
    <property type="entry name" value="RAGULATOR COMPLEX PROTEIN LAMTOR5"/>
    <property type="match status" value="1"/>
</dbReference>
<dbReference type="GO" id="GO:0005764">
    <property type="term" value="C:lysosome"/>
    <property type="evidence" value="ECO:0007669"/>
    <property type="project" value="UniProtKB-SubCell"/>
</dbReference>
<reference evidence="8" key="1">
    <citation type="submission" date="2022-11" db="UniProtKB">
        <authorList>
            <consortium name="WormBaseParasite"/>
        </authorList>
    </citation>
    <scope>IDENTIFICATION</scope>
</reference>
<dbReference type="AlphaFoldDB" id="A0A915PKF1"/>
<evidence type="ECO:0000313" key="7">
    <source>
        <dbReference type="Proteomes" id="UP000887581"/>
    </source>
</evidence>
<dbReference type="WBParaSite" id="sdigi.contig21.g1818.t1">
    <property type="protein sequence ID" value="sdigi.contig21.g1818.t1"/>
    <property type="gene ID" value="sdigi.contig21.g1818"/>
</dbReference>
<proteinExistence type="inferred from homology"/>
<dbReference type="GO" id="GO:0071986">
    <property type="term" value="C:Ragulator complex"/>
    <property type="evidence" value="ECO:0007669"/>
    <property type="project" value="InterPro"/>
</dbReference>
<evidence type="ECO:0000256" key="4">
    <source>
        <dbReference type="ARBA" id="ARBA00022490"/>
    </source>
</evidence>
<keyword evidence="5" id="KW-0458">Lysosome</keyword>
<evidence type="ECO:0000256" key="2">
    <source>
        <dbReference type="ARBA" id="ARBA00004496"/>
    </source>
</evidence>
<dbReference type="GO" id="GO:0071230">
    <property type="term" value="P:cellular response to amino acid stimulus"/>
    <property type="evidence" value="ECO:0007669"/>
    <property type="project" value="TreeGrafter"/>
</dbReference>
<comment type="subcellular location">
    <subcellularLocation>
        <location evidence="2">Cytoplasm</location>
    </subcellularLocation>
    <subcellularLocation>
        <location evidence="1">Lysosome</location>
    </subcellularLocation>
</comment>
<evidence type="ECO:0000256" key="6">
    <source>
        <dbReference type="ARBA" id="ARBA00032692"/>
    </source>
</evidence>
<keyword evidence="7" id="KW-1185">Reference proteome</keyword>
<dbReference type="Pfam" id="PF16672">
    <property type="entry name" value="LAMTOR5"/>
    <property type="match status" value="1"/>
</dbReference>
<dbReference type="Gene3D" id="3.30.450.30">
    <property type="entry name" value="Dynein light chain 2a, cytoplasmic"/>
    <property type="match status" value="1"/>
</dbReference>
<dbReference type="Proteomes" id="UP000887581">
    <property type="component" value="Unplaced"/>
</dbReference>
<sequence>MESQLEKMSREQVKGILCADESGLNVCNRGTLNSTAGDVTVNLLKLASNLEPNLPTSSIVIQLTGVDGSVLSIAKEGNLTTAVHCSDRSSHDLE</sequence>
<evidence type="ECO:0000256" key="5">
    <source>
        <dbReference type="ARBA" id="ARBA00023228"/>
    </source>
</evidence>
<name>A0A915PKF1_9BILA</name>
<evidence type="ECO:0000256" key="3">
    <source>
        <dbReference type="ARBA" id="ARBA00007795"/>
    </source>
</evidence>
<dbReference type="GO" id="GO:0043066">
    <property type="term" value="P:negative regulation of apoptotic process"/>
    <property type="evidence" value="ECO:0007669"/>
    <property type="project" value="InterPro"/>
</dbReference>
<evidence type="ECO:0000256" key="1">
    <source>
        <dbReference type="ARBA" id="ARBA00004371"/>
    </source>
</evidence>
<dbReference type="GO" id="GO:0005085">
    <property type="term" value="F:guanyl-nucleotide exchange factor activity"/>
    <property type="evidence" value="ECO:0007669"/>
    <property type="project" value="TreeGrafter"/>
</dbReference>
<dbReference type="GO" id="GO:1904263">
    <property type="term" value="P:positive regulation of TORC1 signaling"/>
    <property type="evidence" value="ECO:0007669"/>
    <property type="project" value="TreeGrafter"/>
</dbReference>
<organism evidence="7 8">
    <name type="scientific">Setaria digitata</name>
    <dbReference type="NCBI Taxonomy" id="48799"/>
    <lineage>
        <taxon>Eukaryota</taxon>
        <taxon>Metazoa</taxon>
        <taxon>Ecdysozoa</taxon>
        <taxon>Nematoda</taxon>
        <taxon>Chromadorea</taxon>
        <taxon>Rhabditida</taxon>
        <taxon>Spirurina</taxon>
        <taxon>Spiruromorpha</taxon>
        <taxon>Filarioidea</taxon>
        <taxon>Setariidae</taxon>
        <taxon>Setaria</taxon>
    </lineage>
</organism>
<evidence type="ECO:0000313" key="8">
    <source>
        <dbReference type="WBParaSite" id="sdigi.contig21.g1818.t1"/>
    </source>
</evidence>
<dbReference type="PANTHER" id="PTHR13342">
    <property type="entry name" value="RAGULATOR COMPLEX PROTEIN LAMTOR5"/>
    <property type="match status" value="1"/>
</dbReference>
<protein>
    <recommendedName>
        <fullName evidence="6">Late endosomal/lysosomal adaptor and MAPK and MTOR activator 5</fullName>
    </recommendedName>
</protein>
<comment type="similarity">
    <text evidence="3">Belongs to the LAMTOR5 family.</text>
</comment>
<keyword evidence="4" id="KW-0963">Cytoplasm</keyword>
<accession>A0A915PKF1</accession>
<dbReference type="InterPro" id="IPR024135">
    <property type="entry name" value="LAMTOR5"/>
</dbReference>